<evidence type="ECO:0000256" key="6">
    <source>
        <dbReference type="ARBA" id="ARBA00022553"/>
    </source>
</evidence>
<keyword evidence="18" id="KW-1185">Reference proteome</keyword>
<dbReference type="InterPro" id="IPR008734">
    <property type="entry name" value="PHK_A/B_su"/>
</dbReference>
<evidence type="ECO:0000256" key="12">
    <source>
        <dbReference type="ARBA" id="ARBA00023289"/>
    </source>
</evidence>
<sequence>MRSRSNSGVKLDNYARTVQQTILRHQDPVTGLLPGSPDQPDAWVRDNVYSIVSVWALSLAYRKNADRDEDKAKAYELEQSVVKLMRGVLQCIMRQLDKVEKFKYSRSTSDSLHAKYNTRTCAPVVGDDQWGHLQVDATSLFLFYLAQMTASGLHIIYTQDEVDVVQNLMFYIEAAYKVADYGMWERGDKTNQGITEINASSIGMAKAALEALDELNLFGAKGGPGSVVHALADDIQHCQSILTSMLPRASISKEVDAGVLSIISYPAFAVEDMSIVNRTKEEIISKLQGRYGCIRFLRDGHKTPKEDPNRLYYESAELKLFENIECEWPLFWTYLILDGIFINSPEQVQEYQEALESILIKQTDGIRLLPELYSVPPEKVEEEYVNPHSVERVALGKLPLKWGQSLYVLGNLLAEGFLAPGEIDPLNRRFSTIPKPDVVVQVSILAETEEIKALLLKNGIDVETVADIHPIHVQPSRVLSHIYARLGRNPRLGLTGRPYRRIGVLGTAKFYIIRNTIFSFTPQFIDHQQFYLALDNKMIVEMLRTEIAYLASRWRMTGRPTVTFPISQTMLTEDHSNLDPAVVATLKKLQDGYYGGARIQTGKLSEFLTTSCCAHLSFLDGKASGSMGRRDDKFGCDDEGDGDGYVHELRNDDEADDLATYLDHLLAHSAPKKPKPAVGGLGRFKAVAAKTRDMVSLKNKAQDLNVHNVNMYLPNKLFRSPQPSLNLTDSTASVPVTVTTESVIPRDASGAIDHAALALLLRDTQNLQDQADILYILFKDKGMDWDTRLNGKGTTVRSLLTDLYEKAGELKHWSLIRMISGMLKKKVEELDSACSDLLAHQKHLTVGLPSEPREKTITAPIPPDQLAALIDEASDGNISVAILTQEIMVYLAMSIRTQPSLFSEMFRLRIGLIIQVMATELAQSLNCSGEEATESLMSLAPSELKSLLHHILSGKEFGVQRSVRELDAGVSPAISIHHLGHTGATKSERAGISKLKSDMKNVFDTSAAEGAASFTGDEDDTRHGQWLRRRRLDGALNRVPVGFYQKVWKILQKCHGLSIEGFVLPSSTTQEMTPGEIKFSVHVETVLNRVPQPEYRQLLVEAILVLTMLADVEIHSIGSIIHVEKIVHLANDMFYKDQKDLGAEEHILERDPSTGVCRLLYDSAPSGRFGSMTYLTKAVAAYVQDFLPSGSCAVQ</sequence>
<dbReference type="Ensembl" id="ENSSFAT00005042550.1">
    <property type="protein sequence ID" value="ENSSFAP00005041043.1"/>
    <property type="gene ID" value="ENSSFAG00005019719.1"/>
</dbReference>
<dbReference type="InterPro" id="IPR045583">
    <property type="entry name" value="KPBA/B_C"/>
</dbReference>
<feature type="domain" description="Phosphorylase b kinase regulatory subunit alpha/beta C-terminal" evidence="16">
    <location>
        <begin position="1017"/>
        <end position="1111"/>
    </location>
</feature>
<keyword evidence="10 14" id="KW-0119">Carbohydrate metabolism</keyword>
<reference evidence="17" key="3">
    <citation type="submission" date="2025-09" db="UniProtKB">
        <authorList>
            <consortium name="Ensembl"/>
        </authorList>
    </citation>
    <scope>IDENTIFICATION</scope>
</reference>
<dbReference type="InterPro" id="IPR012341">
    <property type="entry name" value="6hp_glycosidase-like_sf"/>
</dbReference>
<evidence type="ECO:0000256" key="5">
    <source>
        <dbReference type="ARBA" id="ARBA00022475"/>
    </source>
</evidence>
<reference evidence="17" key="2">
    <citation type="submission" date="2025-08" db="UniProtKB">
        <authorList>
            <consortium name="Ensembl"/>
        </authorList>
    </citation>
    <scope>IDENTIFICATION</scope>
</reference>
<evidence type="ECO:0000256" key="2">
    <source>
        <dbReference type="ARBA" id="ARBA00004342"/>
    </source>
</evidence>
<keyword evidence="8 14" id="KW-0112">Calmodulin-binding</keyword>
<dbReference type="Gene3D" id="1.50.10.10">
    <property type="match status" value="1"/>
</dbReference>
<evidence type="ECO:0000313" key="18">
    <source>
        <dbReference type="Proteomes" id="UP000472267"/>
    </source>
</evidence>
<proteinExistence type="inferred from homology"/>
<evidence type="ECO:0000256" key="3">
    <source>
        <dbReference type="ARBA" id="ARBA00005131"/>
    </source>
</evidence>
<dbReference type="Pfam" id="PF00723">
    <property type="entry name" value="Glyco_hydro_15"/>
    <property type="match status" value="1"/>
</dbReference>
<dbReference type="Pfam" id="PF19292">
    <property type="entry name" value="KPBB_C"/>
    <property type="match status" value="1"/>
</dbReference>
<keyword evidence="11 13" id="KW-0449">Lipoprotein</keyword>
<evidence type="ECO:0000259" key="15">
    <source>
        <dbReference type="Pfam" id="PF00723"/>
    </source>
</evidence>
<comment type="pathway">
    <text evidence="3 14">Glycan biosynthesis; glycogen metabolism.</text>
</comment>
<dbReference type="InterPro" id="IPR008928">
    <property type="entry name" value="6-hairpin_glycosidase_sf"/>
</dbReference>
<reference evidence="17" key="1">
    <citation type="submission" date="2019-06" db="EMBL/GenBank/DDBJ databases">
        <authorList>
            <consortium name="Wellcome Sanger Institute Data Sharing"/>
        </authorList>
    </citation>
    <scope>NUCLEOTIDE SEQUENCE [LARGE SCALE GENOMIC DNA]</scope>
</reference>
<feature type="lipid moiety-binding region" description="S-farnesyl cysteine" evidence="13">
    <location>
        <position position="1192"/>
    </location>
</feature>
<comment type="subcellular location">
    <subcellularLocation>
        <location evidence="2 14">Cell membrane</location>
        <topology evidence="2 14">Lipid-anchor</topology>
        <orientation evidence="2 14">Cytoplasmic side</orientation>
    </subcellularLocation>
</comment>
<evidence type="ECO:0000256" key="10">
    <source>
        <dbReference type="ARBA" id="ARBA00023277"/>
    </source>
</evidence>
<dbReference type="UniPathway" id="UPA00163"/>
<evidence type="ECO:0000256" key="7">
    <source>
        <dbReference type="ARBA" id="ARBA00022600"/>
    </source>
</evidence>
<evidence type="ECO:0000256" key="14">
    <source>
        <dbReference type="RuleBase" id="RU364123"/>
    </source>
</evidence>
<dbReference type="InterPro" id="IPR011613">
    <property type="entry name" value="GH15-like"/>
</dbReference>
<keyword evidence="9 14" id="KW-0472">Membrane</keyword>
<evidence type="ECO:0000256" key="13">
    <source>
        <dbReference type="PIRSR" id="PIRSR608734-50"/>
    </source>
</evidence>
<protein>
    <recommendedName>
        <fullName evidence="14">Phosphorylase b kinase regulatory subunit</fullName>
    </recommendedName>
</protein>
<evidence type="ECO:0000259" key="16">
    <source>
        <dbReference type="Pfam" id="PF19292"/>
    </source>
</evidence>
<dbReference type="GO" id="GO:0005964">
    <property type="term" value="C:phosphorylase kinase complex"/>
    <property type="evidence" value="ECO:0007669"/>
    <property type="project" value="TreeGrafter"/>
</dbReference>
<name>A0A672IH30_SALFA</name>
<comment type="PTM">
    <text evidence="13">Although the final Cys may be farnesylated, the terminal tripeptide is probably not removed, and the C-terminus is not methylated.</text>
</comment>
<evidence type="ECO:0000256" key="1">
    <source>
        <dbReference type="ARBA" id="ARBA00002837"/>
    </source>
</evidence>
<dbReference type="AlphaFoldDB" id="A0A672IH30"/>
<dbReference type="GO" id="GO:0005886">
    <property type="term" value="C:plasma membrane"/>
    <property type="evidence" value="ECO:0007669"/>
    <property type="project" value="UniProtKB-SubCell"/>
</dbReference>
<keyword evidence="6" id="KW-0597">Phosphoprotein</keyword>
<organism evidence="17 18">
    <name type="scientific">Salarias fasciatus</name>
    <name type="common">Jewelled blenny</name>
    <name type="synonym">Blennius fasciatus</name>
    <dbReference type="NCBI Taxonomy" id="181472"/>
    <lineage>
        <taxon>Eukaryota</taxon>
        <taxon>Metazoa</taxon>
        <taxon>Chordata</taxon>
        <taxon>Craniata</taxon>
        <taxon>Vertebrata</taxon>
        <taxon>Euteleostomi</taxon>
        <taxon>Actinopterygii</taxon>
        <taxon>Neopterygii</taxon>
        <taxon>Teleostei</taxon>
        <taxon>Neoteleostei</taxon>
        <taxon>Acanthomorphata</taxon>
        <taxon>Ovalentaria</taxon>
        <taxon>Blenniimorphae</taxon>
        <taxon>Blenniiformes</taxon>
        <taxon>Blennioidei</taxon>
        <taxon>Blenniidae</taxon>
        <taxon>Salariinae</taxon>
        <taxon>Salarias</taxon>
    </lineage>
</organism>
<feature type="domain" description="GH15-like" evidence="15">
    <location>
        <begin position="8"/>
        <end position="911"/>
    </location>
</feature>
<keyword evidence="7 14" id="KW-0321">Glycogen metabolism</keyword>
<dbReference type="GO" id="GO:0005977">
    <property type="term" value="P:glycogen metabolic process"/>
    <property type="evidence" value="ECO:0007669"/>
    <property type="project" value="UniProtKB-UniPathway"/>
</dbReference>
<evidence type="ECO:0000256" key="11">
    <source>
        <dbReference type="ARBA" id="ARBA00023288"/>
    </source>
</evidence>
<dbReference type="PANTHER" id="PTHR10749">
    <property type="entry name" value="PHOSPHORYLASE B KINASE REGULATORY SUBUNIT"/>
    <property type="match status" value="1"/>
</dbReference>
<comment type="function">
    <text evidence="1">Phosphorylase b kinase catalyzes the phosphorylation of serine in certain substrates, including troponin I. The alpha chain may bind calmodulin.</text>
</comment>
<dbReference type="FunFam" id="1.50.10.10:FF:000004">
    <property type="entry name" value="Phosphorylase b kinase regulatory subunit"/>
    <property type="match status" value="1"/>
</dbReference>
<evidence type="ECO:0000313" key="17">
    <source>
        <dbReference type="Ensembl" id="ENSSFAP00005041043.1"/>
    </source>
</evidence>
<accession>A0A672IH30</accession>
<evidence type="ECO:0000256" key="9">
    <source>
        <dbReference type="ARBA" id="ARBA00023136"/>
    </source>
</evidence>
<comment type="similarity">
    <text evidence="4 14">Belongs to the phosphorylase b kinase regulatory chain family.</text>
</comment>
<dbReference type="SUPFAM" id="SSF48208">
    <property type="entry name" value="Six-hairpin glycosidases"/>
    <property type="match status" value="1"/>
</dbReference>
<evidence type="ECO:0000256" key="8">
    <source>
        <dbReference type="ARBA" id="ARBA00022860"/>
    </source>
</evidence>
<dbReference type="GO" id="GO:0005516">
    <property type="term" value="F:calmodulin binding"/>
    <property type="evidence" value="ECO:0007669"/>
    <property type="project" value="UniProtKB-KW"/>
</dbReference>
<evidence type="ECO:0000256" key="4">
    <source>
        <dbReference type="ARBA" id="ARBA00007128"/>
    </source>
</evidence>
<dbReference type="Proteomes" id="UP000472267">
    <property type="component" value="Chromosome 3"/>
</dbReference>
<keyword evidence="12 13" id="KW-0636">Prenylation</keyword>
<gene>
    <name evidence="17" type="primary">phka1a</name>
</gene>
<keyword evidence="5 14" id="KW-1003">Cell membrane</keyword>
<dbReference type="PANTHER" id="PTHR10749:SF4">
    <property type="entry name" value="PHOSPHORYLASE B KINASE REGULATORY SUBUNIT ALPHA, SKELETAL MUSCLE ISOFORM"/>
    <property type="match status" value="1"/>
</dbReference>